<evidence type="ECO:0000313" key="2">
    <source>
        <dbReference type="EMBL" id="AMK53942.1"/>
    </source>
</evidence>
<accession>A0A140DTG5</accession>
<feature type="region of interest" description="Disordered" evidence="1">
    <location>
        <begin position="1"/>
        <end position="45"/>
    </location>
</feature>
<evidence type="ECO:0000313" key="3">
    <source>
        <dbReference type="Proteomes" id="UP000069771"/>
    </source>
</evidence>
<gene>
    <name evidence="2" type="ORF">AALO17_08080</name>
</gene>
<dbReference type="EMBL" id="CP011391">
    <property type="protein sequence ID" value="AMK53942.1"/>
    <property type="molecule type" value="Genomic_DNA"/>
</dbReference>
<dbReference type="KEGG" id="fro:AALO17_08080"/>
<dbReference type="Proteomes" id="UP000069771">
    <property type="component" value="Chromosome"/>
</dbReference>
<evidence type="ECO:0000256" key="1">
    <source>
        <dbReference type="SAM" id="MobiDB-lite"/>
    </source>
</evidence>
<sequence>MPAMMKHGRRESQKEKCRKKPQQQPTEAQAKRQTLDSSSGYWTVE</sequence>
<protein>
    <submittedName>
        <fullName evidence="2">Uncharacterized protein</fullName>
    </submittedName>
</protein>
<dbReference type="AlphaFoldDB" id="A0A140DTG5"/>
<reference evidence="2 3" key="1">
    <citation type="journal article" date="2016" name="Gut Pathog.">
        <title>Whole genome sequencing of "Faecalibaculum rodentium" ALO17, isolated from C57BL/6J laboratory mouse feces.</title>
        <authorList>
            <person name="Lim S."/>
            <person name="Chang D.H."/>
            <person name="Ahn S."/>
            <person name="Kim B.C."/>
        </authorList>
    </citation>
    <scope>NUCLEOTIDE SEQUENCE [LARGE SCALE GENOMIC DNA]</scope>
    <source>
        <strain evidence="2 3">Alo17</strain>
    </source>
</reference>
<name>A0A140DTG5_9FIRM</name>
<proteinExistence type="predicted"/>
<keyword evidence="3" id="KW-1185">Reference proteome</keyword>
<feature type="compositionally biased region" description="Polar residues" evidence="1">
    <location>
        <begin position="35"/>
        <end position="45"/>
    </location>
</feature>
<organism evidence="2 3">
    <name type="scientific">Faecalibaculum rodentium</name>
    <dbReference type="NCBI Taxonomy" id="1702221"/>
    <lineage>
        <taxon>Bacteria</taxon>
        <taxon>Bacillati</taxon>
        <taxon>Bacillota</taxon>
        <taxon>Erysipelotrichia</taxon>
        <taxon>Erysipelotrichales</taxon>
        <taxon>Erysipelotrichaceae</taxon>
        <taxon>Faecalibaculum</taxon>
    </lineage>
</organism>